<evidence type="ECO:0000259" key="5">
    <source>
        <dbReference type="PROSITE" id="PS50072"/>
    </source>
</evidence>
<dbReference type="PROSITE" id="PS50072">
    <property type="entry name" value="CSA_PPIASE_2"/>
    <property type="match status" value="1"/>
</dbReference>
<dbReference type="GO" id="GO:0003755">
    <property type="term" value="F:peptidyl-prolyl cis-trans isomerase activity"/>
    <property type="evidence" value="ECO:0007669"/>
    <property type="project" value="UniProtKB-UniRule"/>
</dbReference>
<feature type="compositionally biased region" description="Polar residues" evidence="4">
    <location>
        <begin position="43"/>
        <end position="68"/>
    </location>
</feature>
<name>A0A844GZV8_9CHRO</name>
<dbReference type="Pfam" id="PF00160">
    <property type="entry name" value="Pro_isomerase"/>
    <property type="match status" value="1"/>
</dbReference>
<dbReference type="InterPro" id="IPR002130">
    <property type="entry name" value="Cyclophilin-type_PPIase_dom"/>
</dbReference>
<dbReference type="EMBL" id="WMIA01000032">
    <property type="protein sequence ID" value="MTF40531.1"/>
    <property type="molecule type" value="Genomic_DNA"/>
</dbReference>
<dbReference type="Proteomes" id="UP000437131">
    <property type="component" value="Unassembled WGS sequence"/>
</dbReference>
<evidence type="ECO:0000256" key="3">
    <source>
        <dbReference type="RuleBase" id="RU363019"/>
    </source>
</evidence>
<evidence type="ECO:0000313" key="7">
    <source>
        <dbReference type="Proteomes" id="UP000437131"/>
    </source>
</evidence>
<protein>
    <recommendedName>
        <fullName evidence="3">Peptidyl-prolyl cis-trans isomerase</fullName>
        <shortName evidence="3">PPIase</shortName>
        <ecNumber evidence="3">5.2.1.8</ecNumber>
    </recommendedName>
</protein>
<dbReference type="EC" id="5.2.1.8" evidence="3"/>
<dbReference type="AlphaFoldDB" id="A0A844GZV8"/>
<dbReference type="RefSeq" id="WP_155084661.1">
    <property type="nucleotide sequence ID" value="NZ_WMIA01000032.1"/>
</dbReference>
<dbReference type="SUPFAM" id="SSF50891">
    <property type="entry name" value="Cyclophilin-like"/>
    <property type="match status" value="1"/>
</dbReference>
<dbReference type="PROSITE" id="PS51257">
    <property type="entry name" value="PROKAR_LIPOPROTEIN"/>
    <property type="match status" value="1"/>
</dbReference>
<dbReference type="PRINTS" id="PR00153">
    <property type="entry name" value="CSAPPISMRASE"/>
</dbReference>
<dbReference type="PANTHER" id="PTHR43246">
    <property type="entry name" value="PEPTIDYL-PROLYL CIS-TRANS ISOMERASE CYP38, CHLOROPLASTIC"/>
    <property type="match status" value="1"/>
</dbReference>
<evidence type="ECO:0000256" key="1">
    <source>
        <dbReference type="ARBA" id="ARBA00023110"/>
    </source>
</evidence>
<comment type="function">
    <text evidence="3">PPIases accelerate the folding of proteins. It catalyzes the cis-trans isomerization of proline imidic peptide bonds in oligopeptides.</text>
</comment>
<dbReference type="InterPro" id="IPR044665">
    <property type="entry name" value="E_coli_cyclophilin_A-like"/>
</dbReference>
<comment type="catalytic activity">
    <reaction evidence="3">
        <text>[protein]-peptidylproline (omega=180) = [protein]-peptidylproline (omega=0)</text>
        <dbReference type="Rhea" id="RHEA:16237"/>
        <dbReference type="Rhea" id="RHEA-COMP:10747"/>
        <dbReference type="Rhea" id="RHEA-COMP:10748"/>
        <dbReference type="ChEBI" id="CHEBI:83833"/>
        <dbReference type="ChEBI" id="CHEBI:83834"/>
        <dbReference type="EC" id="5.2.1.8"/>
    </reaction>
</comment>
<organism evidence="6 7">
    <name type="scientific">Cyanobacterium aponinum 0216</name>
    <dbReference type="NCBI Taxonomy" id="2676140"/>
    <lineage>
        <taxon>Bacteria</taxon>
        <taxon>Bacillati</taxon>
        <taxon>Cyanobacteriota</taxon>
        <taxon>Cyanophyceae</taxon>
        <taxon>Oscillatoriophycideae</taxon>
        <taxon>Chroococcales</taxon>
        <taxon>Geminocystaceae</taxon>
        <taxon>Cyanobacterium</taxon>
    </lineage>
</organism>
<feature type="region of interest" description="Disordered" evidence="4">
    <location>
        <begin position="43"/>
        <end position="83"/>
    </location>
</feature>
<accession>A0A844GZV8</accession>
<evidence type="ECO:0000256" key="2">
    <source>
        <dbReference type="ARBA" id="ARBA00023235"/>
    </source>
</evidence>
<feature type="compositionally biased region" description="Low complexity" evidence="4">
    <location>
        <begin position="69"/>
        <end position="83"/>
    </location>
</feature>
<comment type="caution">
    <text evidence="6">The sequence shown here is derived from an EMBL/GenBank/DDBJ whole genome shotgun (WGS) entry which is preliminary data.</text>
</comment>
<feature type="domain" description="PPIase cyclophilin-type" evidence="5">
    <location>
        <begin position="102"/>
        <end position="263"/>
    </location>
</feature>
<dbReference type="Gene3D" id="2.40.100.10">
    <property type="entry name" value="Cyclophilin-like"/>
    <property type="match status" value="1"/>
</dbReference>
<reference evidence="6 7" key="1">
    <citation type="submission" date="2019-11" db="EMBL/GenBank/DDBJ databases">
        <title>Isolation of a new High Light Tolerant Cyanobacteria.</title>
        <authorList>
            <person name="Dobson Z."/>
            <person name="Vaughn N."/>
            <person name="Vaughn M."/>
            <person name="Fromme P."/>
            <person name="Mazor Y."/>
        </authorList>
    </citation>
    <scope>NUCLEOTIDE SEQUENCE [LARGE SCALE GENOMIC DNA]</scope>
    <source>
        <strain evidence="6 7">0216</strain>
    </source>
</reference>
<evidence type="ECO:0000256" key="4">
    <source>
        <dbReference type="SAM" id="MobiDB-lite"/>
    </source>
</evidence>
<dbReference type="InterPro" id="IPR029000">
    <property type="entry name" value="Cyclophilin-like_dom_sf"/>
</dbReference>
<gene>
    <name evidence="6" type="ORF">GGC33_16595</name>
</gene>
<proteinExistence type="inferred from homology"/>
<keyword evidence="1 3" id="KW-0697">Rotamase</keyword>
<evidence type="ECO:0000313" key="6">
    <source>
        <dbReference type="EMBL" id="MTF40531.1"/>
    </source>
</evidence>
<keyword evidence="2 3" id="KW-0413">Isomerase</keyword>
<sequence length="281" mass="30156">MKVSSFNKNLNLIVVLCLITVIGLSGCQQLNATSGVDNNTQETATSAVDNSNSEDNLSSGETNSNGKESNNQDNISLNNNSMNLPRLEGNATVVMKINGQSVTIELDGNNAPITAGNFVDLVQQGVYNGSMFHRVIKEPQPFVAQGGDPQSKDPGVPVTALGTGSYVDPTTKTSRYIPLEIRPEYDETKEGVTPPEIIYGQTITTAPELKHDYGVIAMARSQMPDSASAQFYFTLAELPFLDGNYAVFGRVTEGMDVVTNINQGDRIESAEVISGAENLKK</sequence>
<comment type="similarity">
    <text evidence="3">Belongs to the cyclophilin-type PPIase family.</text>
</comment>